<name>F8FCS5_PAEMK</name>
<evidence type="ECO:0000259" key="4">
    <source>
        <dbReference type="SMART" id="SM00382"/>
    </source>
</evidence>
<evidence type="ECO:0000256" key="2">
    <source>
        <dbReference type="ARBA" id="ARBA00022840"/>
    </source>
</evidence>
<dbReference type="PANTHER" id="PTHR42759">
    <property type="entry name" value="MOXR FAMILY PROTEIN"/>
    <property type="match status" value="1"/>
</dbReference>
<dbReference type="InterPro" id="IPR041628">
    <property type="entry name" value="ChlI/MoxR_AAA_lid"/>
</dbReference>
<dbReference type="InterPro" id="IPR003593">
    <property type="entry name" value="AAA+_ATPase"/>
</dbReference>
<dbReference type="RefSeq" id="WP_013914811.1">
    <property type="nucleotide sequence ID" value="NC_015690.1"/>
</dbReference>
<keyword evidence="2" id="KW-0067">ATP-binding</keyword>
<accession>F8FCS5</accession>
<dbReference type="HOGENOM" id="CLU_034716_2_0_9"/>
<keyword evidence="1" id="KW-0547">Nucleotide-binding</keyword>
<feature type="domain" description="AAA+ ATPase" evidence="4">
    <location>
        <begin position="39"/>
        <end position="180"/>
    </location>
</feature>
<dbReference type="InterPro" id="IPR027417">
    <property type="entry name" value="P-loop_NTPase"/>
</dbReference>
<dbReference type="Gene3D" id="3.40.50.300">
    <property type="entry name" value="P-loop containing nucleotide triphosphate hydrolases"/>
    <property type="match status" value="1"/>
</dbReference>
<dbReference type="PIRSF" id="PIRSF002849">
    <property type="entry name" value="AAA_ATPase_chaperone_MoxR_prd"/>
    <property type="match status" value="1"/>
</dbReference>
<evidence type="ECO:0000313" key="5">
    <source>
        <dbReference type="EMBL" id="AEI39647.1"/>
    </source>
</evidence>
<reference evidence="5 6" key="2">
    <citation type="journal article" date="2013" name="Genome Announc.">
        <title>Genome Sequence of Growth-Improving Paenibacillus mucilaginosus Strain KNP414.</title>
        <authorList>
            <person name="Lu J.J."/>
            <person name="Wang J.F."/>
            <person name="Hu X.F."/>
        </authorList>
    </citation>
    <scope>NUCLEOTIDE SEQUENCE [LARGE SCALE GENOMIC DNA]</scope>
    <source>
        <strain evidence="5 6">KNP414</strain>
    </source>
</reference>
<dbReference type="KEGG" id="pms:KNP414_01079"/>
<dbReference type="FunFam" id="3.40.50.300:FF:000640">
    <property type="entry name" value="MoxR family ATPase"/>
    <property type="match status" value="1"/>
</dbReference>
<evidence type="ECO:0000256" key="3">
    <source>
        <dbReference type="ARBA" id="ARBA00061607"/>
    </source>
</evidence>
<organism evidence="5 6">
    <name type="scientific">Paenibacillus mucilaginosus (strain KNP414)</name>
    <dbReference type="NCBI Taxonomy" id="1036673"/>
    <lineage>
        <taxon>Bacteria</taxon>
        <taxon>Bacillati</taxon>
        <taxon>Bacillota</taxon>
        <taxon>Bacilli</taxon>
        <taxon>Bacillales</taxon>
        <taxon>Paenibacillaceae</taxon>
        <taxon>Paenibacillus</taxon>
    </lineage>
</organism>
<dbReference type="SMART" id="SM00382">
    <property type="entry name" value="AAA"/>
    <property type="match status" value="1"/>
</dbReference>
<dbReference type="EMBL" id="CP002869">
    <property type="protein sequence ID" value="AEI39647.1"/>
    <property type="molecule type" value="Genomic_DNA"/>
</dbReference>
<comment type="similarity">
    <text evidence="3">Belongs to the MoxR family.</text>
</comment>
<dbReference type="InterPro" id="IPR050764">
    <property type="entry name" value="CbbQ/NirQ/NorQ/GpvN"/>
</dbReference>
<dbReference type="InterPro" id="IPR011703">
    <property type="entry name" value="ATPase_AAA-3"/>
</dbReference>
<dbReference type="GO" id="GO:0016887">
    <property type="term" value="F:ATP hydrolysis activity"/>
    <property type="evidence" value="ECO:0007669"/>
    <property type="project" value="InterPro"/>
</dbReference>
<dbReference type="CDD" id="cd00009">
    <property type="entry name" value="AAA"/>
    <property type="match status" value="1"/>
</dbReference>
<dbReference type="Gene3D" id="1.10.8.80">
    <property type="entry name" value="Magnesium chelatase subunit I, C-Terminal domain"/>
    <property type="match status" value="1"/>
</dbReference>
<dbReference type="Proteomes" id="UP000006620">
    <property type="component" value="Chromosome"/>
</dbReference>
<dbReference type="GO" id="GO:0005524">
    <property type="term" value="F:ATP binding"/>
    <property type="evidence" value="ECO:0007669"/>
    <property type="project" value="UniProtKB-KW"/>
</dbReference>
<dbReference type="SUPFAM" id="SSF52540">
    <property type="entry name" value="P-loop containing nucleoside triphosphate hydrolases"/>
    <property type="match status" value="1"/>
</dbReference>
<dbReference type="PATRIC" id="fig|1036673.3.peg.952"/>
<sequence>MSESLQTVRSLADRVRTQVNRVIVGKEDVIDRLLIALFSSGHVLLEDVPGTGKTLLAKALAHSVGVDFKRIQFTPDLLPSDLSGIHFYNQRTSEFEFRPGPLFTNLLLADEINRATPRTQSSLLECMEERQISIDGTTHRLRRPFLVIATQNPVESQGTFPLPEAQLDRFLLKIRMGYPSHSEGLQILKRFRQDNPLEDMAGVASAEDITEAQSFCAGVTAADDVLAYLLSIVEATREHGDVAVGVSPRGSQALLRASQVHAALRGRDFVTPDDIKALALPVLAHRIVLKPGLRVRPQAAESLVSRLLEELPVPAEPSASAR</sequence>
<reference evidence="6" key="1">
    <citation type="submission" date="2011-06" db="EMBL/GenBank/DDBJ databases">
        <title>Complete genome sequence of Paenibacillus mucilaginosus KNP414.</title>
        <authorList>
            <person name="Wang J."/>
            <person name="Hu S."/>
            <person name="Hu X."/>
            <person name="Zhang B."/>
            <person name="Dong D."/>
            <person name="Zhang S."/>
            <person name="Zhao K."/>
            <person name="Wu D."/>
        </authorList>
    </citation>
    <scope>NUCLEOTIDE SEQUENCE [LARGE SCALE GENOMIC DNA]</scope>
    <source>
        <strain evidence="6">KNP414</strain>
    </source>
</reference>
<protein>
    <submittedName>
        <fullName evidence="5">ATPase associated with various cellular activities AAA_3</fullName>
    </submittedName>
</protein>
<dbReference type="AlphaFoldDB" id="F8FCS5"/>
<dbReference type="Pfam" id="PF17863">
    <property type="entry name" value="AAA_lid_2"/>
    <property type="match status" value="1"/>
</dbReference>
<proteinExistence type="inferred from homology"/>
<evidence type="ECO:0000313" key="6">
    <source>
        <dbReference type="Proteomes" id="UP000006620"/>
    </source>
</evidence>
<evidence type="ECO:0000256" key="1">
    <source>
        <dbReference type="ARBA" id="ARBA00022741"/>
    </source>
</evidence>
<dbReference type="Pfam" id="PF07726">
    <property type="entry name" value="AAA_3"/>
    <property type="match status" value="1"/>
</dbReference>
<gene>
    <name evidence="5" type="ordered locus">KNP414_01079</name>
</gene>
<dbReference type="PANTHER" id="PTHR42759:SF5">
    <property type="entry name" value="METHANOL DEHYDROGENASE REGULATOR"/>
    <property type="match status" value="1"/>
</dbReference>